<evidence type="ECO:0000313" key="4">
    <source>
        <dbReference type="Proteomes" id="UP000198211"/>
    </source>
</evidence>
<feature type="region of interest" description="Disordered" evidence="1">
    <location>
        <begin position="1"/>
        <end position="63"/>
    </location>
</feature>
<proteinExistence type="predicted"/>
<dbReference type="AlphaFoldDB" id="A0A225VBV6"/>
<reference evidence="4" key="1">
    <citation type="submission" date="2017-03" db="EMBL/GenBank/DDBJ databases">
        <title>Phytopthora megakarya and P. palmivora, two closely related causual agents of cacao black pod achieved similar genome size and gene model numbers by different mechanisms.</title>
        <authorList>
            <person name="Ali S."/>
            <person name="Shao J."/>
            <person name="Larry D.J."/>
            <person name="Kronmiller B."/>
            <person name="Shen D."/>
            <person name="Strem M.D."/>
            <person name="Melnick R.L."/>
            <person name="Guiltinan M.J."/>
            <person name="Tyler B.M."/>
            <person name="Meinhardt L.W."/>
            <person name="Bailey B.A."/>
        </authorList>
    </citation>
    <scope>NUCLEOTIDE SEQUENCE [LARGE SCALE GENOMIC DNA]</scope>
    <source>
        <strain evidence="4">zdho120</strain>
    </source>
</reference>
<evidence type="ECO:0000259" key="2">
    <source>
        <dbReference type="Pfam" id="PF17921"/>
    </source>
</evidence>
<protein>
    <recommendedName>
        <fullName evidence="2">Integrase zinc-binding domain-containing protein</fullName>
    </recommendedName>
</protein>
<sequence>MAANRRRNKRGKRRLAIVDATSGTTRTGTTPTDGHHGGEAADDTTEGTRGPDDEDDGSGGGQLTDAEIRWYQAADNDYEAAIHKGLAVVVRDGRVHLRETDGSLWALREAHDSIYACHLGTPQTYGRLENVYRWPGMRDQVKYWRLRDEEDQTEGSYTTAPKFGIGDRRAIDVAGPLPTLQEEIATLSLLSTMLADMQ</sequence>
<organism evidence="3 4">
    <name type="scientific">Phytophthora megakarya</name>
    <dbReference type="NCBI Taxonomy" id="4795"/>
    <lineage>
        <taxon>Eukaryota</taxon>
        <taxon>Sar</taxon>
        <taxon>Stramenopiles</taxon>
        <taxon>Oomycota</taxon>
        <taxon>Peronosporomycetes</taxon>
        <taxon>Peronosporales</taxon>
        <taxon>Peronosporaceae</taxon>
        <taxon>Phytophthora</taxon>
    </lineage>
</organism>
<evidence type="ECO:0000313" key="3">
    <source>
        <dbReference type="EMBL" id="OWZ02855.1"/>
    </source>
</evidence>
<feature type="compositionally biased region" description="Low complexity" evidence="1">
    <location>
        <begin position="21"/>
        <end position="32"/>
    </location>
</feature>
<feature type="compositionally biased region" description="Basic residues" evidence="1">
    <location>
        <begin position="1"/>
        <end position="15"/>
    </location>
</feature>
<gene>
    <name evidence="3" type="ORF">PHMEG_00025515</name>
</gene>
<feature type="domain" description="Integrase zinc-binding" evidence="2">
    <location>
        <begin position="107"/>
        <end position="144"/>
    </location>
</feature>
<comment type="caution">
    <text evidence="3">The sequence shown here is derived from an EMBL/GenBank/DDBJ whole genome shotgun (WGS) entry which is preliminary data.</text>
</comment>
<dbReference type="Proteomes" id="UP000198211">
    <property type="component" value="Unassembled WGS sequence"/>
</dbReference>
<dbReference type="EMBL" id="NBNE01005899">
    <property type="protein sequence ID" value="OWZ02855.1"/>
    <property type="molecule type" value="Genomic_DNA"/>
</dbReference>
<name>A0A225VBV6_9STRA</name>
<dbReference type="Pfam" id="PF17921">
    <property type="entry name" value="Integrase_H2C2"/>
    <property type="match status" value="1"/>
</dbReference>
<accession>A0A225VBV6</accession>
<dbReference type="InterPro" id="IPR041588">
    <property type="entry name" value="Integrase_H2C2"/>
</dbReference>
<keyword evidence="4" id="KW-1185">Reference proteome</keyword>
<dbReference type="Gene3D" id="1.10.340.70">
    <property type="match status" value="1"/>
</dbReference>
<evidence type="ECO:0000256" key="1">
    <source>
        <dbReference type="SAM" id="MobiDB-lite"/>
    </source>
</evidence>